<feature type="transmembrane region" description="Helical" evidence="1">
    <location>
        <begin position="12"/>
        <end position="29"/>
    </location>
</feature>
<proteinExistence type="predicted"/>
<comment type="caution">
    <text evidence="2">The sequence shown here is derived from an EMBL/GenBank/DDBJ whole genome shotgun (WGS) entry which is preliminary data.</text>
</comment>
<name>A0AAV7TTK6_PLEWA</name>
<gene>
    <name evidence="2" type="ORF">NDU88_005195</name>
</gene>
<evidence type="ECO:0000256" key="1">
    <source>
        <dbReference type="SAM" id="Phobius"/>
    </source>
</evidence>
<accession>A0AAV7TTK6</accession>
<protein>
    <recommendedName>
        <fullName evidence="4">Secreted protein</fullName>
    </recommendedName>
</protein>
<dbReference type="Proteomes" id="UP001066276">
    <property type="component" value="Chromosome 3_2"/>
</dbReference>
<keyword evidence="1" id="KW-1133">Transmembrane helix</keyword>
<evidence type="ECO:0008006" key="4">
    <source>
        <dbReference type="Google" id="ProtNLM"/>
    </source>
</evidence>
<keyword evidence="1" id="KW-0472">Membrane</keyword>
<reference evidence="2" key="1">
    <citation type="journal article" date="2022" name="bioRxiv">
        <title>Sequencing and chromosome-scale assembly of the giantPleurodeles waltlgenome.</title>
        <authorList>
            <person name="Brown T."/>
            <person name="Elewa A."/>
            <person name="Iarovenko S."/>
            <person name="Subramanian E."/>
            <person name="Araus A.J."/>
            <person name="Petzold A."/>
            <person name="Susuki M."/>
            <person name="Suzuki K.-i.T."/>
            <person name="Hayashi T."/>
            <person name="Toyoda A."/>
            <person name="Oliveira C."/>
            <person name="Osipova E."/>
            <person name="Leigh N.D."/>
            <person name="Simon A."/>
            <person name="Yun M.H."/>
        </authorList>
    </citation>
    <scope>NUCLEOTIDE SEQUENCE</scope>
    <source>
        <strain evidence="2">20211129_DDA</strain>
        <tissue evidence="2">Liver</tissue>
    </source>
</reference>
<keyword evidence="3" id="KW-1185">Reference proteome</keyword>
<keyword evidence="1" id="KW-0812">Transmembrane</keyword>
<organism evidence="2 3">
    <name type="scientific">Pleurodeles waltl</name>
    <name type="common">Iberian ribbed newt</name>
    <dbReference type="NCBI Taxonomy" id="8319"/>
    <lineage>
        <taxon>Eukaryota</taxon>
        <taxon>Metazoa</taxon>
        <taxon>Chordata</taxon>
        <taxon>Craniata</taxon>
        <taxon>Vertebrata</taxon>
        <taxon>Euteleostomi</taxon>
        <taxon>Amphibia</taxon>
        <taxon>Batrachia</taxon>
        <taxon>Caudata</taxon>
        <taxon>Salamandroidea</taxon>
        <taxon>Salamandridae</taxon>
        <taxon>Pleurodelinae</taxon>
        <taxon>Pleurodeles</taxon>
    </lineage>
</organism>
<evidence type="ECO:0000313" key="2">
    <source>
        <dbReference type="EMBL" id="KAJ1179967.1"/>
    </source>
</evidence>
<evidence type="ECO:0000313" key="3">
    <source>
        <dbReference type="Proteomes" id="UP001066276"/>
    </source>
</evidence>
<sequence length="89" mass="9872">MNSACPVSFQYGDGVAVRILFLCPLLYSLRRARTRLDFRVRLRVFEDSRKHPPLSCGDAIRRVGAVPYGPSTLVSATCTVRVVFLTASP</sequence>
<dbReference type="AlphaFoldDB" id="A0AAV7TTK6"/>
<dbReference type="EMBL" id="JANPWB010000006">
    <property type="protein sequence ID" value="KAJ1179967.1"/>
    <property type="molecule type" value="Genomic_DNA"/>
</dbReference>